<dbReference type="Proteomes" id="UP000657592">
    <property type="component" value="Unassembled WGS sequence"/>
</dbReference>
<evidence type="ECO:0000313" key="2">
    <source>
        <dbReference type="Proteomes" id="UP000657592"/>
    </source>
</evidence>
<protein>
    <submittedName>
        <fullName evidence="1">Uncharacterized protein</fullName>
    </submittedName>
</protein>
<keyword evidence="2" id="KW-1185">Reference proteome</keyword>
<accession>A0A917MK16</accession>
<dbReference type="RefSeq" id="WP_188754336.1">
    <property type="nucleotide sequence ID" value="NZ_BMJY01000001.1"/>
</dbReference>
<organism evidence="1 2">
    <name type="scientific">Microbacterium album</name>
    <dbReference type="NCBI Taxonomy" id="2053191"/>
    <lineage>
        <taxon>Bacteria</taxon>
        <taxon>Bacillati</taxon>
        <taxon>Actinomycetota</taxon>
        <taxon>Actinomycetes</taxon>
        <taxon>Micrococcales</taxon>
        <taxon>Microbacteriaceae</taxon>
        <taxon>Microbacterium</taxon>
    </lineage>
</organism>
<dbReference type="EMBL" id="BMJY01000001">
    <property type="protein sequence ID" value="GGH34097.1"/>
    <property type="molecule type" value="Genomic_DNA"/>
</dbReference>
<name>A0A917MK16_9MICO</name>
<reference evidence="1" key="2">
    <citation type="submission" date="2020-09" db="EMBL/GenBank/DDBJ databases">
        <authorList>
            <person name="Sun Q."/>
            <person name="Zhou Y."/>
        </authorList>
    </citation>
    <scope>NUCLEOTIDE SEQUENCE</scope>
    <source>
        <strain evidence="1">CGMCC 1.15794</strain>
    </source>
</reference>
<comment type="caution">
    <text evidence="1">The sequence shown here is derived from an EMBL/GenBank/DDBJ whole genome shotgun (WGS) entry which is preliminary data.</text>
</comment>
<reference evidence="1" key="1">
    <citation type="journal article" date="2014" name="Int. J. Syst. Evol. Microbiol.">
        <title>Complete genome sequence of Corynebacterium casei LMG S-19264T (=DSM 44701T), isolated from a smear-ripened cheese.</title>
        <authorList>
            <consortium name="US DOE Joint Genome Institute (JGI-PGF)"/>
            <person name="Walter F."/>
            <person name="Albersmeier A."/>
            <person name="Kalinowski J."/>
            <person name="Ruckert C."/>
        </authorList>
    </citation>
    <scope>NUCLEOTIDE SEQUENCE</scope>
    <source>
        <strain evidence="1">CGMCC 1.15794</strain>
    </source>
</reference>
<dbReference type="AlphaFoldDB" id="A0A917MK16"/>
<sequence>MSWTPPTYDQWGETPANYEPERWDVVRDDGFVLIEGTSILDADTQVAWLNAHRPGGHTYESRLTEGNES</sequence>
<gene>
    <name evidence="1" type="ORF">GCM10010921_01530</name>
</gene>
<proteinExistence type="predicted"/>
<evidence type="ECO:0000313" key="1">
    <source>
        <dbReference type="EMBL" id="GGH34097.1"/>
    </source>
</evidence>